<feature type="compositionally biased region" description="Basic and acidic residues" evidence="1">
    <location>
        <begin position="619"/>
        <end position="631"/>
    </location>
</feature>
<reference evidence="3" key="1">
    <citation type="submission" date="2021-02" db="EMBL/GenBank/DDBJ databases">
        <title>Genome sequence Cadophora malorum strain M34.</title>
        <authorList>
            <person name="Stefanovic E."/>
            <person name="Vu D."/>
            <person name="Scully C."/>
            <person name="Dijksterhuis J."/>
            <person name="Roader J."/>
            <person name="Houbraken J."/>
        </authorList>
    </citation>
    <scope>NUCLEOTIDE SEQUENCE</scope>
    <source>
        <strain evidence="3">M34</strain>
    </source>
</reference>
<protein>
    <submittedName>
        <fullName evidence="3">Uncharacterized protein</fullName>
    </submittedName>
</protein>
<feature type="region of interest" description="Disordered" evidence="1">
    <location>
        <begin position="551"/>
        <end position="631"/>
    </location>
</feature>
<sequence length="631" mass="70060">MPLDTDSDEYDMSLAGNSQRLLIQPKKLRNTTLFRECFIHVVDTWDSESEDEEIKQHSDIYGLVIKKHGRIYRMIADALLFYAGNTTVFDVRKIKHSEQDSPAMNDPGFYRALKAQIVDYREKRRSEGSLPARYTALLNSLEELVANNLVLSKSTSISLPYFFVGKSKTRTCHGITVWSQEDADTKLDGCTSLECALTIGHNYTGDFILRGVTNLTRGFGYSWTSPDETEEGVPGLTSVTAPDLLEVGSYSLNLQNATMLKFVSFEKLRKTYNLNVELGGVDSSLNFPSLETVEGRLQILGNFSSMNFESLTSVGNSMAVKNRREDADNDYKYSLDVGETPPLDIEFPSLVNCSSLEIMGNISRITMPKLETIADWKEDNTFSNHYNDFSIYTQGKPLNLSLPALWNVSDVDLAGTFGSISLPAVKHAGRYTIRSKLPMSVNLAPLETAEAIYFYGNVSSYNITSLTNISDYLYIDSELSPDCSPGKEKWLELHPEYSDRKTYIPGFSCNEKPKKHFPGKEVGLGLGIGIPLLVIVAAVIWRCRRNSKKKEAAKKDPLPDYETEMETRRTGGGEALPEYAPPRDESGSGASSSESSPSNVARPTGRPPGYEAANTQESHAAEARASREPLV</sequence>
<feature type="transmembrane region" description="Helical" evidence="2">
    <location>
        <begin position="522"/>
        <end position="541"/>
    </location>
</feature>
<keyword evidence="2" id="KW-0472">Membrane</keyword>
<keyword evidence="2" id="KW-1133">Transmembrane helix</keyword>
<evidence type="ECO:0000313" key="4">
    <source>
        <dbReference type="Proteomes" id="UP000664132"/>
    </source>
</evidence>
<dbReference type="AlphaFoldDB" id="A0A8H8BSA3"/>
<dbReference type="EMBL" id="JAFJYH010000056">
    <property type="protein sequence ID" value="KAG4421973.1"/>
    <property type="molecule type" value="Genomic_DNA"/>
</dbReference>
<proteinExistence type="predicted"/>
<name>A0A8H8BSA3_9HELO</name>
<accession>A0A8H8BSA3</accession>
<evidence type="ECO:0000256" key="2">
    <source>
        <dbReference type="SAM" id="Phobius"/>
    </source>
</evidence>
<dbReference type="OrthoDB" id="536881at2759"/>
<gene>
    <name evidence="3" type="ORF">IFR04_004832</name>
</gene>
<organism evidence="3 4">
    <name type="scientific">Cadophora malorum</name>
    <dbReference type="NCBI Taxonomy" id="108018"/>
    <lineage>
        <taxon>Eukaryota</taxon>
        <taxon>Fungi</taxon>
        <taxon>Dikarya</taxon>
        <taxon>Ascomycota</taxon>
        <taxon>Pezizomycotina</taxon>
        <taxon>Leotiomycetes</taxon>
        <taxon>Helotiales</taxon>
        <taxon>Ploettnerulaceae</taxon>
        <taxon>Cadophora</taxon>
    </lineage>
</organism>
<dbReference type="Proteomes" id="UP000664132">
    <property type="component" value="Unassembled WGS sequence"/>
</dbReference>
<comment type="caution">
    <text evidence="3">The sequence shown here is derived from an EMBL/GenBank/DDBJ whole genome shotgun (WGS) entry which is preliminary data.</text>
</comment>
<evidence type="ECO:0000313" key="3">
    <source>
        <dbReference type="EMBL" id="KAG4421973.1"/>
    </source>
</evidence>
<feature type="compositionally biased region" description="Low complexity" evidence="1">
    <location>
        <begin position="587"/>
        <end position="598"/>
    </location>
</feature>
<keyword evidence="4" id="KW-1185">Reference proteome</keyword>
<evidence type="ECO:0000256" key="1">
    <source>
        <dbReference type="SAM" id="MobiDB-lite"/>
    </source>
</evidence>
<keyword evidence="2" id="KW-0812">Transmembrane</keyword>